<reference evidence="3" key="1">
    <citation type="journal article" date="2014" name="Sci. Data">
        <title>Genomes of diverse isolates of the marine cyanobacterium Prochlorococcus.</title>
        <authorList>
            <person name="Biller S."/>
            <person name="Berube P."/>
            <person name="Thompson J."/>
            <person name="Kelly L."/>
            <person name="Roggensack S."/>
            <person name="Awad L."/>
            <person name="Roache-Johnson K."/>
            <person name="Ding H."/>
            <person name="Giovannoni S.J."/>
            <person name="Moore L.R."/>
            <person name="Chisholm S.W."/>
        </authorList>
    </citation>
    <scope>NUCLEOTIDE SEQUENCE [LARGE SCALE GENOMIC DNA]</scope>
    <source>
        <strain evidence="3">GP2</strain>
    </source>
</reference>
<gene>
    <name evidence="2" type="ORF">EU91_1805</name>
</gene>
<dbReference type="Proteomes" id="UP000030598">
    <property type="component" value="Unassembled WGS sequence"/>
</dbReference>
<dbReference type="AlphaFoldDB" id="A0A0A1Z7X2"/>
<keyword evidence="2" id="KW-0808">Transferase</keyword>
<dbReference type="EMBL" id="JNAH01000008">
    <property type="protein sequence ID" value="KGF85702.1"/>
    <property type="molecule type" value="Genomic_DNA"/>
</dbReference>
<dbReference type="OrthoDB" id="9775804at2"/>
<dbReference type="RefSeq" id="WP_032525150.1">
    <property type="nucleotide sequence ID" value="NZ_CP138934.1"/>
</dbReference>
<feature type="domain" description="N-acetyltransferase" evidence="1">
    <location>
        <begin position="66"/>
        <end position="140"/>
    </location>
</feature>
<proteinExistence type="predicted"/>
<sequence length="151" mass="17183">MKAISLIKHSKGALGLRFFGLGPNFRPTNGLNKLQKLLDKNAFWTKNRTIHDLKKCLANSDVIVSVWVGREIVGFGRALTDGVYRGVLWDIVIDQNHQGNGYGSLIVKNLLSSKKIKNTKKLYLMTTNKKLFYSQFDFKEVISQDLLIREI</sequence>
<dbReference type="InterPro" id="IPR053144">
    <property type="entry name" value="Acetyltransferase_Butenolide"/>
</dbReference>
<dbReference type="PANTHER" id="PTHR43233">
    <property type="entry name" value="FAMILY N-ACETYLTRANSFERASE, PUTATIVE (AFU_ORTHOLOGUE AFUA_6G03350)-RELATED"/>
    <property type="match status" value="1"/>
</dbReference>
<accession>A0A0A1Z7X2</accession>
<dbReference type="eggNOG" id="COG0454">
    <property type="taxonomic scope" value="Bacteria"/>
</dbReference>
<evidence type="ECO:0000313" key="2">
    <source>
        <dbReference type="EMBL" id="KGF85702.1"/>
    </source>
</evidence>
<comment type="caution">
    <text evidence="2">The sequence shown here is derived from an EMBL/GenBank/DDBJ whole genome shotgun (WGS) entry which is preliminary data.</text>
</comment>
<dbReference type="InterPro" id="IPR016181">
    <property type="entry name" value="Acyl_CoA_acyltransferase"/>
</dbReference>
<organism evidence="2 3">
    <name type="scientific">Prochlorococcus marinus str. GP2</name>
    <dbReference type="NCBI Taxonomy" id="59925"/>
    <lineage>
        <taxon>Bacteria</taxon>
        <taxon>Bacillati</taxon>
        <taxon>Cyanobacteriota</taxon>
        <taxon>Cyanophyceae</taxon>
        <taxon>Synechococcales</taxon>
        <taxon>Prochlorococcaceae</taxon>
        <taxon>Prochlorococcus</taxon>
    </lineage>
</organism>
<evidence type="ECO:0000259" key="1">
    <source>
        <dbReference type="Pfam" id="PF13508"/>
    </source>
</evidence>
<dbReference type="STRING" id="59925.EU91_1805"/>
<dbReference type="SUPFAM" id="SSF55729">
    <property type="entry name" value="Acyl-CoA N-acyltransferases (Nat)"/>
    <property type="match status" value="1"/>
</dbReference>
<dbReference type="InterPro" id="IPR000182">
    <property type="entry name" value="GNAT_dom"/>
</dbReference>
<dbReference type="GO" id="GO:0016747">
    <property type="term" value="F:acyltransferase activity, transferring groups other than amino-acyl groups"/>
    <property type="evidence" value="ECO:0007669"/>
    <property type="project" value="InterPro"/>
</dbReference>
<dbReference type="Gene3D" id="3.40.630.30">
    <property type="match status" value="1"/>
</dbReference>
<protein>
    <submittedName>
        <fullName evidence="2">Putative acetyltransferase</fullName>
    </submittedName>
</protein>
<dbReference type="CDD" id="cd04301">
    <property type="entry name" value="NAT_SF"/>
    <property type="match status" value="1"/>
</dbReference>
<evidence type="ECO:0000313" key="3">
    <source>
        <dbReference type="Proteomes" id="UP000030598"/>
    </source>
</evidence>
<dbReference type="PANTHER" id="PTHR43233:SF1">
    <property type="entry name" value="FAMILY N-ACETYLTRANSFERASE, PUTATIVE (AFU_ORTHOLOGUE AFUA_6G03350)-RELATED"/>
    <property type="match status" value="1"/>
</dbReference>
<name>A0A0A1Z7X2_PROMR</name>
<dbReference type="Pfam" id="PF13508">
    <property type="entry name" value="Acetyltransf_7"/>
    <property type="match status" value="1"/>
</dbReference>